<dbReference type="Proteomes" id="UP001596175">
    <property type="component" value="Unassembled WGS sequence"/>
</dbReference>
<dbReference type="InterPro" id="IPR036271">
    <property type="entry name" value="Tet_transcr_reg_TetR-rel_C_sf"/>
</dbReference>
<dbReference type="RefSeq" id="WP_378023668.1">
    <property type="nucleotide sequence ID" value="NZ_JBHSKG010000016.1"/>
</dbReference>
<organism evidence="6 7">
    <name type="scientific">Actinomycetospora rhizophila</name>
    <dbReference type="NCBI Taxonomy" id="1416876"/>
    <lineage>
        <taxon>Bacteria</taxon>
        <taxon>Bacillati</taxon>
        <taxon>Actinomycetota</taxon>
        <taxon>Actinomycetes</taxon>
        <taxon>Pseudonocardiales</taxon>
        <taxon>Pseudonocardiaceae</taxon>
        <taxon>Actinomycetospora</taxon>
    </lineage>
</organism>
<evidence type="ECO:0000256" key="4">
    <source>
        <dbReference type="PROSITE-ProRule" id="PRU00335"/>
    </source>
</evidence>
<evidence type="ECO:0000313" key="6">
    <source>
        <dbReference type="EMBL" id="MFC5141526.1"/>
    </source>
</evidence>
<gene>
    <name evidence="6" type="ORF">ACFPK1_25035</name>
</gene>
<reference evidence="7" key="1">
    <citation type="journal article" date="2019" name="Int. J. Syst. Evol. Microbiol.">
        <title>The Global Catalogue of Microorganisms (GCM) 10K type strain sequencing project: providing services to taxonomists for standard genome sequencing and annotation.</title>
        <authorList>
            <consortium name="The Broad Institute Genomics Platform"/>
            <consortium name="The Broad Institute Genome Sequencing Center for Infectious Disease"/>
            <person name="Wu L."/>
            <person name="Ma J."/>
        </authorList>
    </citation>
    <scope>NUCLEOTIDE SEQUENCE [LARGE SCALE GENOMIC DNA]</scope>
    <source>
        <strain evidence="7">XZYJ18</strain>
    </source>
</reference>
<evidence type="ECO:0000256" key="3">
    <source>
        <dbReference type="ARBA" id="ARBA00023163"/>
    </source>
</evidence>
<dbReference type="InterPro" id="IPR001647">
    <property type="entry name" value="HTH_TetR"/>
</dbReference>
<accession>A0ABV9ZLP7</accession>
<evidence type="ECO:0000313" key="7">
    <source>
        <dbReference type="Proteomes" id="UP001596175"/>
    </source>
</evidence>
<evidence type="ECO:0000259" key="5">
    <source>
        <dbReference type="PROSITE" id="PS50977"/>
    </source>
</evidence>
<keyword evidence="3" id="KW-0804">Transcription</keyword>
<dbReference type="PANTHER" id="PTHR47506">
    <property type="entry name" value="TRANSCRIPTIONAL REGULATORY PROTEIN"/>
    <property type="match status" value="1"/>
</dbReference>
<name>A0ABV9ZLP7_9PSEU</name>
<dbReference type="EMBL" id="JBHSKG010000016">
    <property type="protein sequence ID" value="MFC5141526.1"/>
    <property type="molecule type" value="Genomic_DNA"/>
</dbReference>
<dbReference type="SUPFAM" id="SSF48498">
    <property type="entry name" value="Tetracyclin repressor-like, C-terminal domain"/>
    <property type="match status" value="1"/>
</dbReference>
<evidence type="ECO:0000256" key="1">
    <source>
        <dbReference type="ARBA" id="ARBA00023015"/>
    </source>
</evidence>
<keyword evidence="1" id="KW-0805">Transcription regulation</keyword>
<proteinExistence type="predicted"/>
<feature type="DNA-binding region" description="H-T-H motif" evidence="4">
    <location>
        <begin position="29"/>
        <end position="48"/>
    </location>
</feature>
<protein>
    <submittedName>
        <fullName evidence="6">TetR/AcrR family transcriptional regulator</fullName>
    </submittedName>
</protein>
<dbReference type="SUPFAM" id="SSF46689">
    <property type="entry name" value="Homeodomain-like"/>
    <property type="match status" value="1"/>
</dbReference>
<feature type="domain" description="HTH tetR-type" evidence="5">
    <location>
        <begin position="6"/>
        <end position="66"/>
    </location>
</feature>
<dbReference type="Gene3D" id="1.10.357.10">
    <property type="entry name" value="Tetracycline Repressor, domain 2"/>
    <property type="match status" value="1"/>
</dbReference>
<dbReference type="PANTHER" id="PTHR47506:SF1">
    <property type="entry name" value="HTH-TYPE TRANSCRIPTIONAL REGULATOR YJDC"/>
    <property type="match status" value="1"/>
</dbReference>
<keyword evidence="2 4" id="KW-0238">DNA-binding</keyword>
<sequence length="187" mass="19626">MPRPPSVDEDQLADLIVAVFREKGFEGTGIGDLAAASGLQRASLYHRFPAGKEQMAQVALTRVGQRFDGVLAPLRDDPDVARGVAETARRLGEFYGAGALSCVLDTMTLAGAPAPLRDHARSLAAAWIDAMTAAARRAGHRPDAAVRAARDAFVRLEGALVLGRVTGDTGVFAETLALLPTLLVPDG</sequence>
<dbReference type="PROSITE" id="PS50977">
    <property type="entry name" value="HTH_TETR_2"/>
    <property type="match status" value="1"/>
</dbReference>
<comment type="caution">
    <text evidence="6">The sequence shown here is derived from an EMBL/GenBank/DDBJ whole genome shotgun (WGS) entry which is preliminary data.</text>
</comment>
<evidence type="ECO:0000256" key="2">
    <source>
        <dbReference type="ARBA" id="ARBA00023125"/>
    </source>
</evidence>
<keyword evidence="7" id="KW-1185">Reference proteome</keyword>
<dbReference type="InterPro" id="IPR009057">
    <property type="entry name" value="Homeodomain-like_sf"/>
</dbReference>
<dbReference type="Pfam" id="PF00440">
    <property type="entry name" value="TetR_N"/>
    <property type="match status" value="1"/>
</dbReference>